<feature type="transmembrane region" description="Helical" evidence="1">
    <location>
        <begin position="81"/>
        <end position="97"/>
    </location>
</feature>
<evidence type="ECO:0008006" key="3">
    <source>
        <dbReference type="Google" id="ProtNLM"/>
    </source>
</evidence>
<name>A0A382X0U1_9ZZZZ</name>
<dbReference type="AlphaFoldDB" id="A0A382X0U1"/>
<feature type="transmembrane region" description="Helical" evidence="1">
    <location>
        <begin position="242"/>
        <end position="260"/>
    </location>
</feature>
<proteinExistence type="predicted"/>
<feature type="transmembrane region" description="Helical" evidence="1">
    <location>
        <begin position="217"/>
        <end position="233"/>
    </location>
</feature>
<sequence length="274" mass="32775">FYFFLKIELKKEYSFLYALGISILGYAQTGTPFMDHHAFIFSYLSIGFLLLGIKFKKNQYWFLSSFLLIFSFFSKQVPSSYLAIFLFFFSFVYLFFYKKKFANILSFYIGGIFSLFIFATIFVLNKIPFGNFFTQYIFYPLTIGHDRLEGLNFDINNTVLQFKFLYLAIIPYLVIFFLFIRSKIPKEKKNEEILIFIVILSMFLIFGYSQLMTQNQISIFFSIPFFLAISHLYNDKFYNNKIIFVFIISVFLISTVKFHFRFNEEKKFMELTDV</sequence>
<dbReference type="EMBL" id="UINC01163897">
    <property type="protein sequence ID" value="SVD64450.1"/>
    <property type="molecule type" value="Genomic_DNA"/>
</dbReference>
<feature type="transmembrane region" description="Helical" evidence="1">
    <location>
        <begin position="164"/>
        <end position="181"/>
    </location>
</feature>
<keyword evidence="1" id="KW-0812">Transmembrane</keyword>
<feature type="non-terminal residue" evidence="2">
    <location>
        <position position="1"/>
    </location>
</feature>
<keyword evidence="1" id="KW-0472">Membrane</keyword>
<evidence type="ECO:0000313" key="2">
    <source>
        <dbReference type="EMBL" id="SVD64450.1"/>
    </source>
</evidence>
<organism evidence="2">
    <name type="scientific">marine metagenome</name>
    <dbReference type="NCBI Taxonomy" id="408172"/>
    <lineage>
        <taxon>unclassified sequences</taxon>
        <taxon>metagenomes</taxon>
        <taxon>ecological metagenomes</taxon>
    </lineage>
</organism>
<feature type="transmembrane region" description="Helical" evidence="1">
    <location>
        <begin position="60"/>
        <end position="75"/>
    </location>
</feature>
<feature type="transmembrane region" description="Helical" evidence="1">
    <location>
        <begin position="104"/>
        <end position="124"/>
    </location>
</feature>
<feature type="transmembrane region" description="Helical" evidence="1">
    <location>
        <begin position="36"/>
        <end position="53"/>
    </location>
</feature>
<gene>
    <name evidence="2" type="ORF">METZ01_LOCUS417304</name>
</gene>
<feature type="non-terminal residue" evidence="2">
    <location>
        <position position="274"/>
    </location>
</feature>
<feature type="transmembrane region" description="Helical" evidence="1">
    <location>
        <begin position="193"/>
        <end position="211"/>
    </location>
</feature>
<feature type="transmembrane region" description="Helical" evidence="1">
    <location>
        <begin position="12"/>
        <end position="30"/>
    </location>
</feature>
<protein>
    <recommendedName>
        <fullName evidence="3">Glycosyltransferase RgtA/B/C/D-like domain-containing protein</fullName>
    </recommendedName>
</protein>
<evidence type="ECO:0000256" key="1">
    <source>
        <dbReference type="SAM" id="Phobius"/>
    </source>
</evidence>
<accession>A0A382X0U1</accession>
<reference evidence="2" key="1">
    <citation type="submission" date="2018-05" db="EMBL/GenBank/DDBJ databases">
        <authorList>
            <person name="Lanie J.A."/>
            <person name="Ng W.-L."/>
            <person name="Kazmierczak K.M."/>
            <person name="Andrzejewski T.M."/>
            <person name="Davidsen T.M."/>
            <person name="Wayne K.J."/>
            <person name="Tettelin H."/>
            <person name="Glass J.I."/>
            <person name="Rusch D."/>
            <person name="Podicherti R."/>
            <person name="Tsui H.-C.T."/>
            <person name="Winkler M.E."/>
        </authorList>
    </citation>
    <scope>NUCLEOTIDE SEQUENCE</scope>
</reference>
<keyword evidence="1" id="KW-1133">Transmembrane helix</keyword>